<dbReference type="PANTHER" id="PTHR46432">
    <property type="entry name" value="F-BOX ONLY PROTEIN 42"/>
    <property type="match status" value="1"/>
</dbReference>
<reference evidence="3 5" key="2">
    <citation type="submission" date="2018-11" db="EMBL/GenBank/DDBJ databases">
        <authorList>
            <consortium name="Pathogen Informatics"/>
        </authorList>
    </citation>
    <scope>NUCLEOTIDE SEQUENCE [LARGE SCALE GENOMIC DNA]</scope>
</reference>
<feature type="region of interest" description="Disordered" evidence="1">
    <location>
        <begin position="388"/>
        <end position="411"/>
    </location>
</feature>
<dbReference type="Pfam" id="PF13415">
    <property type="entry name" value="Beta-prop_FBX42"/>
    <property type="match status" value="1"/>
</dbReference>
<dbReference type="InterPro" id="IPR001810">
    <property type="entry name" value="F-box_dom"/>
</dbReference>
<dbReference type="EMBL" id="UYYG01001226">
    <property type="protein sequence ID" value="VDN60602.1"/>
    <property type="molecule type" value="Genomic_DNA"/>
</dbReference>
<dbReference type="Gene3D" id="1.20.1280.50">
    <property type="match status" value="1"/>
</dbReference>
<dbReference type="Gene3D" id="2.120.10.80">
    <property type="entry name" value="Kelch-type beta propeller"/>
    <property type="match status" value="2"/>
</dbReference>
<accession>A0A0N4UMH7</accession>
<dbReference type="Pfam" id="PF12937">
    <property type="entry name" value="F-box-like"/>
    <property type="match status" value="1"/>
</dbReference>
<dbReference type="PROSITE" id="PS50181">
    <property type="entry name" value="FBOX"/>
    <property type="match status" value="1"/>
</dbReference>
<dbReference type="Proteomes" id="UP000038040">
    <property type="component" value="Unplaced"/>
</dbReference>
<reference evidence="6" key="1">
    <citation type="submission" date="2017-02" db="UniProtKB">
        <authorList>
            <consortium name="WormBaseParasite"/>
        </authorList>
    </citation>
    <scope>IDENTIFICATION</scope>
</reference>
<proteinExistence type="predicted"/>
<organism evidence="4 6">
    <name type="scientific">Dracunculus medinensis</name>
    <name type="common">Guinea worm</name>
    <dbReference type="NCBI Taxonomy" id="318479"/>
    <lineage>
        <taxon>Eukaryota</taxon>
        <taxon>Metazoa</taxon>
        <taxon>Ecdysozoa</taxon>
        <taxon>Nematoda</taxon>
        <taxon>Chromadorea</taxon>
        <taxon>Rhabditida</taxon>
        <taxon>Spirurina</taxon>
        <taxon>Dracunculoidea</taxon>
        <taxon>Dracunculidae</taxon>
        <taxon>Dracunculus</taxon>
    </lineage>
</organism>
<evidence type="ECO:0000259" key="2">
    <source>
        <dbReference type="PROSITE" id="PS50181"/>
    </source>
</evidence>
<dbReference type="InterPro" id="IPR036047">
    <property type="entry name" value="F-box-like_dom_sf"/>
</dbReference>
<gene>
    <name evidence="3" type="ORF">DME_LOCUS10575</name>
</gene>
<dbReference type="OrthoDB" id="9973021at2759"/>
<sequence length="442" mass="50469">MSKVVNPRCIIHINDLPSFILKYIFSLLNPYDDFDAIQLVCRYWYEISVKTVVSLKKVFDRCNQFKWSVYEPDLHTGPFLAERCSQSSCYHAKSKMMYIFGGCTAAYTAFNDLWAFDLSRYTWSRVLIKKPPFPSPKALATLLAYKDNLLLFGGFSKSSPNPIHQTSSFYNELHLFDTEKNHWVELITENSVPKLASHTASIIGDSMVVFGGSMGNCSTNEVWVLDIPGRMWLQPQIAEGSRPAPRYGHSQIMLDENHLVILGGCGGPNMIYSDCWMLSFDLSLSTSWIWQEIKVTNPKMSAPHLWSHAACRVGSNMLVLSRPLKSECATFRHNSLTVDHILVQYFRVMPYLYLTNFLREMRTRSKPTPINVRTELLSERRVAESVALRRQSSSSPSSSSPPSCDRNKINLEPSSADRLSCTIMRRKLLTSKSLDKQVYFFE</sequence>
<evidence type="ECO:0000313" key="5">
    <source>
        <dbReference type="Proteomes" id="UP000274756"/>
    </source>
</evidence>
<protein>
    <submittedName>
        <fullName evidence="6">F-box domain-containing protein</fullName>
    </submittedName>
</protein>
<dbReference type="GO" id="GO:1990756">
    <property type="term" value="F:ubiquitin-like ligase-substrate adaptor activity"/>
    <property type="evidence" value="ECO:0007669"/>
    <property type="project" value="TreeGrafter"/>
</dbReference>
<dbReference type="STRING" id="318479.A0A0N4UMH7"/>
<evidence type="ECO:0000256" key="1">
    <source>
        <dbReference type="SAM" id="MobiDB-lite"/>
    </source>
</evidence>
<dbReference type="WBParaSite" id="DME_0000905401-mRNA-1">
    <property type="protein sequence ID" value="DME_0000905401-mRNA-1"/>
    <property type="gene ID" value="DME_0000905401"/>
</dbReference>
<dbReference type="InterPro" id="IPR052821">
    <property type="entry name" value="F-box_only_SRC"/>
</dbReference>
<evidence type="ECO:0000313" key="3">
    <source>
        <dbReference type="EMBL" id="VDN60602.1"/>
    </source>
</evidence>
<dbReference type="InterPro" id="IPR015915">
    <property type="entry name" value="Kelch-typ_b-propeller"/>
</dbReference>
<feature type="domain" description="F-box" evidence="2">
    <location>
        <begin position="10"/>
        <end position="62"/>
    </location>
</feature>
<feature type="compositionally biased region" description="Low complexity" evidence="1">
    <location>
        <begin position="392"/>
        <end position="403"/>
    </location>
</feature>
<dbReference type="GO" id="GO:0019005">
    <property type="term" value="C:SCF ubiquitin ligase complex"/>
    <property type="evidence" value="ECO:0007669"/>
    <property type="project" value="TreeGrafter"/>
</dbReference>
<evidence type="ECO:0000313" key="4">
    <source>
        <dbReference type="Proteomes" id="UP000038040"/>
    </source>
</evidence>
<name>A0A0N4UMH7_DRAME</name>
<dbReference type="SUPFAM" id="SSF81383">
    <property type="entry name" value="F-box domain"/>
    <property type="match status" value="1"/>
</dbReference>
<evidence type="ECO:0000313" key="6">
    <source>
        <dbReference type="WBParaSite" id="DME_0000905401-mRNA-1"/>
    </source>
</evidence>
<dbReference type="AlphaFoldDB" id="A0A0N4UMH7"/>
<dbReference type="Proteomes" id="UP000274756">
    <property type="component" value="Unassembled WGS sequence"/>
</dbReference>
<keyword evidence="5" id="KW-1185">Reference proteome</keyword>
<dbReference type="SUPFAM" id="SSF117281">
    <property type="entry name" value="Kelch motif"/>
    <property type="match status" value="1"/>
</dbReference>
<dbReference type="PANTHER" id="PTHR46432:SF1">
    <property type="entry name" value="F-BOX ONLY PROTEIN 42"/>
    <property type="match status" value="1"/>
</dbReference>